<comment type="caution">
    <text evidence="1">The sequence shown here is derived from an EMBL/GenBank/DDBJ whole genome shotgun (WGS) entry which is preliminary data.</text>
</comment>
<reference evidence="1" key="1">
    <citation type="submission" date="2021-03" db="EMBL/GenBank/DDBJ databases">
        <title>Draft genome sequence of rust myrtle Austropuccinia psidii MF-1, a brazilian biotype.</title>
        <authorList>
            <person name="Quecine M.C."/>
            <person name="Pachon D.M.R."/>
            <person name="Bonatelli M.L."/>
            <person name="Correr F.H."/>
            <person name="Franceschini L.M."/>
            <person name="Leite T.F."/>
            <person name="Margarido G.R.A."/>
            <person name="Almeida C.A."/>
            <person name="Ferrarezi J.A."/>
            <person name="Labate C.A."/>
        </authorList>
    </citation>
    <scope>NUCLEOTIDE SEQUENCE</scope>
    <source>
        <strain evidence="1">MF-1</strain>
    </source>
</reference>
<keyword evidence="2" id="KW-1185">Reference proteome</keyword>
<organism evidence="1 2">
    <name type="scientific">Austropuccinia psidii MF-1</name>
    <dbReference type="NCBI Taxonomy" id="1389203"/>
    <lineage>
        <taxon>Eukaryota</taxon>
        <taxon>Fungi</taxon>
        <taxon>Dikarya</taxon>
        <taxon>Basidiomycota</taxon>
        <taxon>Pucciniomycotina</taxon>
        <taxon>Pucciniomycetes</taxon>
        <taxon>Pucciniales</taxon>
        <taxon>Sphaerophragmiaceae</taxon>
        <taxon>Austropuccinia</taxon>
    </lineage>
</organism>
<dbReference type="AlphaFoldDB" id="A0A9Q3C2R5"/>
<proteinExistence type="predicted"/>
<dbReference type="OrthoDB" id="2506519at2759"/>
<dbReference type="EMBL" id="AVOT02004268">
    <property type="protein sequence ID" value="MBW0475878.1"/>
    <property type="molecule type" value="Genomic_DNA"/>
</dbReference>
<dbReference type="Proteomes" id="UP000765509">
    <property type="component" value="Unassembled WGS sequence"/>
</dbReference>
<gene>
    <name evidence="1" type="ORF">O181_015593</name>
</gene>
<accession>A0A9Q3C2R5</accession>
<name>A0A9Q3C2R5_9BASI</name>
<sequence length="299" mass="35096">MRWSELNHLHYWNPVLSVTLGIIHNLFESILQHHFKYQWEFGFQKQDQHHYRNNESISGSEFMCVAESNAQLKSGNLSDSIKRQLLSNIHLVVVPKGVMRMQKQLGESKSCALKASEWNALFNVYIPLSILDIAYSFPQDSLFNIELLLINLCALLQCKNLVSRNKTQKEDSLKFSQTYKTYQKTSFNLFENIRLQPNHHYAMNLPDHIDWWGPPLGVLEFAGEQLVVILESPKTNHLIGDMEEALMKKFSQWERLEVQMQDITEQENTISSKFFQLTNHIYNRLFSHLRSVHPNLRDY</sequence>
<evidence type="ECO:0000313" key="2">
    <source>
        <dbReference type="Proteomes" id="UP000765509"/>
    </source>
</evidence>
<protein>
    <submittedName>
        <fullName evidence="1">Uncharacterized protein</fullName>
    </submittedName>
</protein>
<evidence type="ECO:0000313" key="1">
    <source>
        <dbReference type="EMBL" id="MBW0475878.1"/>
    </source>
</evidence>